<sequence length="326" mass="33910">AAQKSSEDAGAAAAVADLEAAESMAAAIVGSSRTRTRSSQPQPESLLSVARSTHDNRSLRTAGSGSTCERGDGERRQQQQQQHQQRRSQGSYTLGRSHSETSSLYGGGGGSSLTGGGGGSSLVGGAGGSIANGTALSATNGGAPTSGTLSPPYTLVNSDGASLRVHTGSIRERHMQRRISAIHEDDSDMYSDSRRSESLFGYDVQSTSSRYYHQGTTGSISGRTPRPSNRRQQTEDAAGMALESDGMSILSGFSEGGASTTRVRMATDRAYNALRIGPQAASLLSYYSGNNAGLHRVTSFATSSDPGGLPSAASYYDMYYLDPDGH</sequence>
<feature type="compositionally biased region" description="Low complexity" evidence="1">
    <location>
        <begin position="78"/>
        <end position="89"/>
    </location>
</feature>
<proteinExistence type="predicted"/>
<accession>A0A9W8HL41</accession>
<dbReference type="EMBL" id="JANBUO010004064">
    <property type="protein sequence ID" value="KAJ2788543.1"/>
    <property type="molecule type" value="Genomic_DNA"/>
</dbReference>
<feature type="region of interest" description="Disordered" evidence="1">
    <location>
        <begin position="212"/>
        <end position="236"/>
    </location>
</feature>
<evidence type="ECO:0000313" key="2">
    <source>
        <dbReference type="EMBL" id="KAJ2788543.1"/>
    </source>
</evidence>
<feature type="non-terminal residue" evidence="2">
    <location>
        <position position="1"/>
    </location>
</feature>
<feature type="region of interest" description="Disordered" evidence="1">
    <location>
        <begin position="29"/>
        <end position="112"/>
    </location>
</feature>
<gene>
    <name evidence="2" type="ORF">H4R20_007358</name>
</gene>
<dbReference type="AlphaFoldDB" id="A0A9W8HL41"/>
<protein>
    <submittedName>
        <fullName evidence="2">Uncharacterized protein</fullName>
    </submittedName>
</protein>
<comment type="caution">
    <text evidence="2">The sequence shown here is derived from an EMBL/GenBank/DDBJ whole genome shotgun (WGS) entry which is preliminary data.</text>
</comment>
<reference evidence="2" key="1">
    <citation type="submission" date="2022-07" db="EMBL/GenBank/DDBJ databases">
        <title>Phylogenomic reconstructions and comparative analyses of Kickxellomycotina fungi.</title>
        <authorList>
            <person name="Reynolds N.K."/>
            <person name="Stajich J.E."/>
            <person name="Barry K."/>
            <person name="Grigoriev I.V."/>
            <person name="Crous P."/>
            <person name="Smith M.E."/>
        </authorList>
    </citation>
    <scope>NUCLEOTIDE SEQUENCE</scope>
    <source>
        <strain evidence="2">NRRL 1565</strain>
    </source>
</reference>
<evidence type="ECO:0000313" key="3">
    <source>
        <dbReference type="Proteomes" id="UP001140094"/>
    </source>
</evidence>
<dbReference type="OrthoDB" id="5594466at2759"/>
<evidence type="ECO:0000256" key="1">
    <source>
        <dbReference type="SAM" id="MobiDB-lite"/>
    </source>
</evidence>
<keyword evidence="3" id="KW-1185">Reference proteome</keyword>
<feature type="compositionally biased region" description="Polar residues" evidence="1">
    <location>
        <begin position="212"/>
        <end position="231"/>
    </location>
</feature>
<dbReference type="Proteomes" id="UP001140094">
    <property type="component" value="Unassembled WGS sequence"/>
</dbReference>
<organism evidence="2 3">
    <name type="scientific">Coemansia guatemalensis</name>
    <dbReference type="NCBI Taxonomy" id="2761395"/>
    <lineage>
        <taxon>Eukaryota</taxon>
        <taxon>Fungi</taxon>
        <taxon>Fungi incertae sedis</taxon>
        <taxon>Zoopagomycota</taxon>
        <taxon>Kickxellomycotina</taxon>
        <taxon>Kickxellomycetes</taxon>
        <taxon>Kickxellales</taxon>
        <taxon>Kickxellaceae</taxon>
        <taxon>Coemansia</taxon>
    </lineage>
</organism>
<name>A0A9W8HL41_9FUNG</name>
<feature type="non-terminal residue" evidence="2">
    <location>
        <position position="326"/>
    </location>
</feature>
<feature type="compositionally biased region" description="Low complexity" evidence="1">
    <location>
        <begin position="29"/>
        <end position="39"/>
    </location>
</feature>